<evidence type="ECO:0000313" key="2">
    <source>
        <dbReference type="Proteomes" id="UP001165586"/>
    </source>
</evidence>
<reference evidence="1" key="1">
    <citation type="submission" date="2022-08" db="EMBL/GenBank/DDBJ databases">
        <authorList>
            <person name="Deng Y."/>
            <person name="Han X.-F."/>
            <person name="Zhang Y.-Q."/>
        </authorList>
    </citation>
    <scope>NUCLEOTIDE SEQUENCE</scope>
    <source>
        <strain evidence="1">CPCC 203386</strain>
    </source>
</reference>
<gene>
    <name evidence="1" type="ORF">N1032_27725</name>
</gene>
<dbReference type="Proteomes" id="UP001165586">
    <property type="component" value="Unassembled WGS sequence"/>
</dbReference>
<comment type="caution">
    <text evidence="1">The sequence shown here is derived from an EMBL/GenBank/DDBJ whole genome shotgun (WGS) entry which is preliminary data.</text>
</comment>
<evidence type="ECO:0000313" key="1">
    <source>
        <dbReference type="EMBL" id="MCS5737526.1"/>
    </source>
</evidence>
<organism evidence="1 2">
    <name type="scientific">Herbiconiux daphne</name>
    <dbReference type="NCBI Taxonomy" id="2970914"/>
    <lineage>
        <taxon>Bacteria</taxon>
        <taxon>Bacillati</taxon>
        <taxon>Actinomycetota</taxon>
        <taxon>Actinomycetes</taxon>
        <taxon>Micrococcales</taxon>
        <taxon>Microbacteriaceae</taxon>
        <taxon>Herbiconiux</taxon>
    </lineage>
</organism>
<accession>A0ABT2HC54</accession>
<sequence length="175" mass="19936">DLLKKDDYDARIVRVVMLGRQEFTYTDRKTGITETKQNYAIEIAYELIGVDATGTDHEGKPLEPRPSCMFQRYKLIPSSSRGNFLDIIKMVDPSVTKQPNDPDWLRDNLLGQPVNLSVDVWTSKDGSKSGNNFTVSPIPSKYRSGVGAPRTDLVYFEPYTDNDENNQAYQKLYPY</sequence>
<dbReference type="RefSeq" id="WP_259543947.1">
    <property type="nucleotide sequence ID" value="NZ_JANLCJ010000790.1"/>
</dbReference>
<dbReference type="EMBL" id="JANLCJ010000790">
    <property type="protein sequence ID" value="MCS5737526.1"/>
    <property type="molecule type" value="Genomic_DNA"/>
</dbReference>
<feature type="non-terminal residue" evidence="1">
    <location>
        <position position="1"/>
    </location>
</feature>
<proteinExistence type="predicted"/>
<protein>
    <submittedName>
        <fullName evidence="1">Uncharacterized protein</fullName>
    </submittedName>
</protein>
<name>A0ABT2HC54_9MICO</name>
<feature type="non-terminal residue" evidence="1">
    <location>
        <position position="175"/>
    </location>
</feature>
<keyword evidence="2" id="KW-1185">Reference proteome</keyword>